<proteinExistence type="predicted"/>
<evidence type="ECO:0000313" key="2">
    <source>
        <dbReference type="Proteomes" id="UP000596379"/>
    </source>
</evidence>
<gene>
    <name evidence="1" type="ORF">vBKpPFBKp27_075</name>
</gene>
<evidence type="ECO:0000313" key="1">
    <source>
        <dbReference type="EMBL" id="QQV91648.1"/>
    </source>
</evidence>
<accession>A0A7U0J4Y2</accession>
<keyword evidence="2" id="KW-1185">Reference proteome</keyword>
<name>A0A7U0J4Y2_9CAUD</name>
<protein>
    <submittedName>
        <fullName evidence="1">Uncharacterized protein</fullName>
    </submittedName>
</protein>
<organism evidence="1 2">
    <name type="scientific">Klebsiella phage vB_KpP_FBKp27</name>
    <dbReference type="NCBI Taxonomy" id="2801837"/>
    <lineage>
        <taxon>Viruses</taxon>
        <taxon>Duplodnaviria</taxon>
        <taxon>Heunggongvirae</taxon>
        <taxon>Uroviricota</taxon>
        <taxon>Caudoviricetes</taxon>
        <taxon>Schitoviridae</taxon>
        <taxon>Efbeekayvirus</taxon>
        <taxon>Efbeekayvirus Fbkp27</taxon>
    </lineage>
</organism>
<dbReference type="Proteomes" id="UP000596379">
    <property type="component" value="Segment"/>
</dbReference>
<dbReference type="EMBL" id="MW394388">
    <property type="protein sequence ID" value="QQV91648.1"/>
    <property type="molecule type" value="Genomic_DNA"/>
</dbReference>
<reference evidence="1 2" key="1">
    <citation type="submission" date="2020-12" db="EMBL/GenBank/DDBJ databases">
        <title>Genomic characterization of four novel bacteriophages infecting Klebsiella pneumoniae.</title>
        <authorList>
            <person name="Estrada Bonilla B."/>
            <person name="Costa A.R."/>
            <person name="van Rossum T."/>
            <person name="Hagedoorn S."/>
            <person name="Wallinga H."/>
            <person name="Xiao M."/>
            <person name="Song W."/>
            <person name="Haas P.-J."/>
            <person name="Nobrega F.L."/>
            <person name="Brouns S.J.J."/>
        </authorList>
    </citation>
    <scope>NUCLEOTIDE SEQUENCE [LARGE SCALE GENOMIC DNA]</scope>
</reference>
<sequence length="122" mass="14065">MASSIKRPWTKEEKSFLIDNYLRGMPIKRLAVCLGRSVNSIDSAIRVLGLSELRKEIRDETRIKILDYLFDHTLEQAEAHFNISHRLARRIADSYPGGLKNLRFERKRNAALEATSRLPQDG</sequence>